<name>A0A9Q0S2B5_9DIPT</name>
<comment type="caution">
    <text evidence="1">The sequence shown here is derived from an EMBL/GenBank/DDBJ whole genome shotgun (WGS) entry which is preliminary data.</text>
</comment>
<keyword evidence="2" id="KW-1185">Reference proteome</keyword>
<proteinExistence type="predicted"/>
<sequence length="208" mass="23371">MTNLLVISAEDLSPQRENQLLYPEGEDQDLNSTIIPNSTLSRTTSLESSLNKISLNSTQLTVDINSNKRGGSIESPEDKNSTRVTNPIKRLRTAANMLPLTSDIVKNDFHIVDIVSDDDATEFLTPTQGNSIYTAVLKEILKAEDISNINFEDSFNDREHCKAASIEINNLKFESQQFIGMIQEPYILKNEVNKIDKLKYKIISHKGK</sequence>
<gene>
    <name evidence="1" type="ORF">Bhyg_07776</name>
</gene>
<reference evidence="1" key="1">
    <citation type="submission" date="2022-07" db="EMBL/GenBank/DDBJ databases">
        <authorList>
            <person name="Trinca V."/>
            <person name="Uliana J.V.C."/>
            <person name="Torres T.T."/>
            <person name="Ward R.J."/>
            <person name="Monesi N."/>
        </authorList>
    </citation>
    <scope>NUCLEOTIDE SEQUENCE</scope>
    <source>
        <strain evidence="1">HSMRA1968</strain>
        <tissue evidence="1">Whole embryos</tissue>
    </source>
</reference>
<organism evidence="1 2">
    <name type="scientific">Pseudolycoriella hygida</name>
    <dbReference type="NCBI Taxonomy" id="35572"/>
    <lineage>
        <taxon>Eukaryota</taxon>
        <taxon>Metazoa</taxon>
        <taxon>Ecdysozoa</taxon>
        <taxon>Arthropoda</taxon>
        <taxon>Hexapoda</taxon>
        <taxon>Insecta</taxon>
        <taxon>Pterygota</taxon>
        <taxon>Neoptera</taxon>
        <taxon>Endopterygota</taxon>
        <taxon>Diptera</taxon>
        <taxon>Nematocera</taxon>
        <taxon>Sciaroidea</taxon>
        <taxon>Sciaridae</taxon>
        <taxon>Pseudolycoriella</taxon>
    </lineage>
</organism>
<dbReference type="EMBL" id="WJQU01000002">
    <property type="protein sequence ID" value="KAJ6642822.1"/>
    <property type="molecule type" value="Genomic_DNA"/>
</dbReference>
<feature type="non-terminal residue" evidence="1">
    <location>
        <position position="1"/>
    </location>
</feature>
<evidence type="ECO:0000313" key="1">
    <source>
        <dbReference type="EMBL" id="KAJ6642822.1"/>
    </source>
</evidence>
<accession>A0A9Q0S2B5</accession>
<evidence type="ECO:0000313" key="2">
    <source>
        <dbReference type="Proteomes" id="UP001151699"/>
    </source>
</evidence>
<protein>
    <submittedName>
        <fullName evidence="1">Uncharacterized protein</fullName>
    </submittedName>
</protein>
<dbReference type="Proteomes" id="UP001151699">
    <property type="component" value="Chromosome B"/>
</dbReference>
<dbReference type="AlphaFoldDB" id="A0A9Q0S2B5"/>